<dbReference type="AlphaFoldDB" id="A0AAW2DL28"/>
<sequence>MGFGSKWRKWIKACISTVRFSVLVNGSLAGFFGSSCGLRQGDPLSPHLFLLVIEVLSWILKKTKDSGLLRGFHVGLVNLIGVCISQLLFVDDTILFCDASRDQLLAIRLALTCFQAFTGLKVNVGKSEIVPVGEVSNIDALANILSCRVGSMPMKYLGMPLGTLFKTASIWNPILEKMEKKLTGWKRLYLSKGGRLTLLKSTLSSLPTYYLSLFTIPVAVADKLECIQRKFLWWSSEECFKHSLVAWEKVCSPLEMGGLGVRKLVHFNQALLGKWLWKFGLEGTSLWWGVIATKYQGGWTTKDCRKAHGCGLWRGIKFGWERFSKHLAFVVGDGSRIRFWHDRWVEDTSLKMLYSQSYACVSDKETCISDLRLPSLSQNSFSLGFQEVLGAIDLNGVLVGMVSSIFGLSITR</sequence>
<dbReference type="PANTHER" id="PTHR33116:SF78">
    <property type="entry name" value="OS12G0587133 PROTEIN"/>
    <property type="match status" value="1"/>
</dbReference>
<accession>A0AAW2DL28</accession>
<feature type="domain" description="Reverse transcriptase" evidence="1">
    <location>
        <begin position="1"/>
        <end position="161"/>
    </location>
</feature>
<evidence type="ECO:0000313" key="2">
    <source>
        <dbReference type="EMBL" id="KAL0011247.1"/>
    </source>
</evidence>
<name>A0AAW2DL28_9ROSI</name>
<keyword evidence="3" id="KW-1185">Reference proteome</keyword>
<proteinExistence type="predicted"/>
<reference evidence="2 3" key="1">
    <citation type="submission" date="2024-01" db="EMBL/GenBank/DDBJ databases">
        <title>A telomere-to-telomere, gap-free genome of sweet tea (Lithocarpus litseifolius).</title>
        <authorList>
            <person name="Zhou J."/>
        </authorList>
    </citation>
    <scope>NUCLEOTIDE SEQUENCE [LARGE SCALE GENOMIC DNA]</scope>
    <source>
        <strain evidence="2">Zhou-2022a</strain>
        <tissue evidence="2">Leaf</tissue>
    </source>
</reference>
<dbReference type="EMBL" id="JAZDWU010000002">
    <property type="protein sequence ID" value="KAL0011247.1"/>
    <property type="molecule type" value="Genomic_DNA"/>
</dbReference>
<gene>
    <name evidence="2" type="ORF">SO802_006355</name>
</gene>
<organism evidence="2 3">
    <name type="scientific">Lithocarpus litseifolius</name>
    <dbReference type="NCBI Taxonomy" id="425828"/>
    <lineage>
        <taxon>Eukaryota</taxon>
        <taxon>Viridiplantae</taxon>
        <taxon>Streptophyta</taxon>
        <taxon>Embryophyta</taxon>
        <taxon>Tracheophyta</taxon>
        <taxon>Spermatophyta</taxon>
        <taxon>Magnoliopsida</taxon>
        <taxon>eudicotyledons</taxon>
        <taxon>Gunneridae</taxon>
        <taxon>Pentapetalae</taxon>
        <taxon>rosids</taxon>
        <taxon>fabids</taxon>
        <taxon>Fagales</taxon>
        <taxon>Fagaceae</taxon>
        <taxon>Lithocarpus</taxon>
    </lineage>
</organism>
<dbReference type="PROSITE" id="PS50878">
    <property type="entry name" value="RT_POL"/>
    <property type="match status" value="1"/>
</dbReference>
<protein>
    <recommendedName>
        <fullName evidence="1">Reverse transcriptase domain-containing protein</fullName>
    </recommendedName>
</protein>
<dbReference type="PANTHER" id="PTHR33116">
    <property type="entry name" value="REVERSE TRANSCRIPTASE ZINC-BINDING DOMAIN-CONTAINING PROTEIN-RELATED-RELATED"/>
    <property type="match status" value="1"/>
</dbReference>
<comment type="caution">
    <text evidence="2">The sequence shown here is derived from an EMBL/GenBank/DDBJ whole genome shotgun (WGS) entry which is preliminary data.</text>
</comment>
<dbReference type="Proteomes" id="UP001459277">
    <property type="component" value="Unassembled WGS sequence"/>
</dbReference>
<dbReference type="InterPro" id="IPR043502">
    <property type="entry name" value="DNA/RNA_pol_sf"/>
</dbReference>
<evidence type="ECO:0000313" key="3">
    <source>
        <dbReference type="Proteomes" id="UP001459277"/>
    </source>
</evidence>
<evidence type="ECO:0000259" key="1">
    <source>
        <dbReference type="PROSITE" id="PS50878"/>
    </source>
</evidence>
<dbReference type="InterPro" id="IPR000477">
    <property type="entry name" value="RT_dom"/>
</dbReference>
<dbReference type="Pfam" id="PF00078">
    <property type="entry name" value="RVT_1"/>
    <property type="match status" value="1"/>
</dbReference>
<dbReference type="SUPFAM" id="SSF56672">
    <property type="entry name" value="DNA/RNA polymerases"/>
    <property type="match status" value="1"/>
</dbReference>